<dbReference type="InterPro" id="IPR032710">
    <property type="entry name" value="NTF2-like_dom_sf"/>
</dbReference>
<evidence type="ECO:0000313" key="2">
    <source>
        <dbReference type="EMBL" id="RIH81568.1"/>
    </source>
</evidence>
<protein>
    <submittedName>
        <fullName evidence="2">SnoaL-like domain protein</fullName>
    </submittedName>
</protein>
<comment type="caution">
    <text evidence="2">The sequence shown here is derived from an EMBL/GenBank/DDBJ whole genome shotgun (WGS) entry which is preliminary data.</text>
</comment>
<name>A0A399ECA3_9DEIN</name>
<dbReference type="InterPro" id="IPR037401">
    <property type="entry name" value="SnoaL-like"/>
</dbReference>
<gene>
    <name evidence="2" type="ORF">Mrose_03569</name>
</gene>
<dbReference type="SUPFAM" id="SSF54427">
    <property type="entry name" value="NTF2-like"/>
    <property type="match status" value="1"/>
</dbReference>
<reference evidence="2 3" key="1">
    <citation type="submission" date="2018-08" db="EMBL/GenBank/DDBJ databases">
        <title>Meiothermus roseus NBRC 110900 genome sequencing project.</title>
        <authorList>
            <person name="Da Costa M.S."/>
            <person name="Albuquerque L."/>
            <person name="Raposo P."/>
            <person name="Froufe H.J.C."/>
            <person name="Barroso C.S."/>
            <person name="Egas C."/>
        </authorList>
    </citation>
    <scope>NUCLEOTIDE SEQUENCE [LARGE SCALE GENOMIC DNA]</scope>
    <source>
        <strain evidence="2 3">NBRC 110900</strain>
    </source>
</reference>
<dbReference type="Gene3D" id="3.10.450.50">
    <property type="match status" value="1"/>
</dbReference>
<dbReference type="AlphaFoldDB" id="A0A399ECA3"/>
<dbReference type="Pfam" id="PF12680">
    <property type="entry name" value="SnoaL_2"/>
    <property type="match status" value="1"/>
</dbReference>
<dbReference type="Proteomes" id="UP000265341">
    <property type="component" value="Unassembled WGS sequence"/>
</dbReference>
<feature type="domain" description="SnoaL-like" evidence="1">
    <location>
        <begin position="59"/>
        <end position="124"/>
    </location>
</feature>
<accession>A0A399ECA3</accession>
<dbReference type="EMBL" id="QWLA01000148">
    <property type="protein sequence ID" value="RIH81568.1"/>
    <property type="molecule type" value="Genomic_DNA"/>
</dbReference>
<proteinExistence type="predicted"/>
<sequence>MDDGTEMEFGPGGVAVIHPGNDAWVVGDEPNVLIELADIVKMSANAPEEMLTKFTLEAVQRFNDAINRHGVGAAMAAMTADCVFENTYPPPDGGRYEGQAAVRAFWERFFATNPDALFEVEKCLPSPIGALSDGFTERRKKESRGICAAWMCFVCGMGR</sequence>
<keyword evidence="3" id="KW-1185">Reference proteome</keyword>
<organism evidence="2 3">
    <name type="scientific">Calidithermus roseus</name>
    <dbReference type="NCBI Taxonomy" id="1644118"/>
    <lineage>
        <taxon>Bacteria</taxon>
        <taxon>Thermotogati</taxon>
        <taxon>Deinococcota</taxon>
        <taxon>Deinococci</taxon>
        <taxon>Thermales</taxon>
        <taxon>Thermaceae</taxon>
        <taxon>Calidithermus</taxon>
    </lineage>
</organism>
<evidence type="ECO:0000313" key="3">
    <source>
        <dbReference type="Proteomes" id="UP000265341"/>
    </source>
</evidence>
<evidence type="ECO:0000259" key="1">
    <source>
        <dbReference type="Pfam" id="PF12680"/>
    </source>
</evidence>